<dbReference type="Proteomes" id="UP000829069">
    <property type="component" value="Chromosome"/>
</dbReference>
<keyword evidence="2" id="KW-1185">Reference proteome</keyword>
<dbReference type="EMBL" id="CP093326">
    <property type="protein sequence ID" value="UNK44260.1"/>
    <property type="molecule type" value="Genomic_DNA"/>
</dbReference>
<proteinExistence type="predicted"/>
<reference evidence="1 2" key="1">
    <citation type="submission" date="2022-03" db="EMBL/GenBank/DDBJ databases">
        <title>Isotopic signatures of nitrous oxide derived from detoxification processes.</title>
        <authorList>
            <person name="Behrendt U."/>
            <person name="Buchen C."/>
            <person name="Well R."/>
            <person name="Ulrich A."/>
            <person name="Rohe L."/>
            <person name="Kolb S."/>
            <person name="Schloter M."/>
            <person name="Horn M.A."/>
            <person name="Augustin J."/>
        </authorList>
    </citation>
    <scope>NUCLEOTIDE SEQUENCE [LARGE SCALE GENOMIC DNA]</scope>
    <source>
        <strain evidence="1 2">S4-C24</strain>
    </source>
</reference>
<dbReference type="Gene3D" id="2.30.110.10">
    <property type="entry name" value="Electron Transport, Fmn-binding Protein, Chain A"/>
    <property type="match status" value="1"/>
</dbReference>
<gene>
    <name evidence="1" type="ORF">MNQ99_09560</name>
</gene>
<organism evidence="1 2">
    <name type="scientific">Arthrobacter sulfonylureivorans</name>
    <dbReference type="NCBI Taxonomy" id="2486855"/>
    <lineage>
        <taxon>Bacteria</taxon>
        <taxon>Bacillati</taxon>
        <taxon>Actinomycetota</taxon>
        <taxon>Actinomycetes</taxon>
        <taxon>Micrococcales</taxon>
        <taxon>Micrococcaceae</taxon>
        <taxon>Arthrobacter</taxon>
    </lineage>
</organism>
<sequence>MENKPSTPTTEALNADDCWRVLMGVSLGRLAVCVDERPELFPLNFRTDQETIVFRTGPGTKLSAVLDGSPVALEADGINSRTNAAWSVVVKGHATEVDQTDEFLATIAQLLFPWNPGKKDHFVRITPDAITGRRFTIALPQTWDITLDAATRAGFE</sequence>
<dbReference type="SUPFAM" id="SSF50475">
    <property type="entry name" value="FMN-binding split barrel"/>
    <property type="match status" value="1"/>
</dbReference>
<dbReference type="RefSeq" id="WP_241912781.1">
    <property type="nucleotide sequence ID" value="NZ_CP093326.1"/>
</dbReference>
<dbReference type="Pfam" id="PF12900">
    <property type="entry name" value="Pyridox_ox_2"/>
    <property type="match status" value="1"/>
</dbReference>
<accession>A0ABY3W2N5</accession>
<evidence type="ECO:0000313" key="2">
    <source>
        <dbReference type="Proteomes" id="UP000829069"/>
    </source>
</evidence>
<protein>
    <submittedName>
        <fullName evidence="1">Pyridoxamine 5'-phosphate oxidase family protein</fullName>
    </submittedName>
</protein>
<name>A0ABY3W2N5_9MICC</name>
<evidence type="ECO:0000313" key="1">
    <source>
        <dbReference type="EMBL" id="UNK44260.1"/>
    </source>
</evidence>
<dbReference type="InterPro" id="IPR024747">
    <property type="entry name" value="Pyridox_Oxase-rel"/>
</dbReference>
<dbReference type="InterPro" id="IPR012349">
    <property type="entry name" value="Split_barrel_FMN-bd"/>
</dbReference>